<gene>
    <name evidence="9" type="ORF">ACFP2V_10685</name>
</gene>
<evidence type="ECO:0000259" key="8">
    <source>
        <dbReference type="PROSITE" id="PS50011"/>
    </source>
</evidence>
<evidence type="ECO:0000313" key="9">
    <source>
        <dbReference type="EMBL" id="MFC5670564.1"/>
    </source>
</evidence>
<feature type="binding site" evidence="7">
    <location>
        <position position="40"/>
    </location>
    <ligand>
        <name>ATP</name>
        <dbReference type="ChEBI" id="CHEBI:30616"/>
    </ligand>
</feature>
<dbReference type="InterPro" id="IPR011009">
    <property type="entry name" value="Kinase-like_dom_sf"/>
</dbReference>
<keyword evidence="3" id="KW-0808">Transferase</keyword>
<dbReference type="InterPro" id="IPR008271">
    <property type="entry name" value="Ser/Thr_kinase_AS"/>
</dbReference>
<dbReference type="RefSeq" id="WP_381209066.1">
    <property type="nucleotide sequence ID" value="NZ_JBHSPC010000027.1"/>
</dbReference>
<accession>A0ABW0XNL9</accession>
<dbReference type="SUPFAM" id="SSF56112">
    <property type="entry name" value="Protein kinase-like (PK-like)"/>
    <property type="match status" value="1"/>
</dbReference>
<keyword evidence="4 7" id="KW-0547">Nucleotide-binding</keyword>
<feature type="domain" description="Protein kinase" evidence="8">
    <location>
        <begin position="11"/>
        <end position="272"/>
    </location>
</feature>
<dbReference type="InterPro" id="IPR000719">
    <property type="entry name" value="Prot_kinase_dom"/>
</dbReference>
<dbReference type="Pfam" id="PF00069">
    <property type="entry name" value="Pkinase"/>
    <property type="match status" value="1"/>
</dbReference>
<keyword evidence="10" id="KW-1185">Reference proteome</keyword>
<dbReference type="PROSITE" id="PS00108">
    <property type="entry name" value="PROTEIN_KINASE_ST"/>
    <property type="match status" value="1"/>
</dbReference>
<evidence type="ECO:0000256" key="5">
    <source>
        <dbReference type="ARBA" id="ARBA00022777"/>
    </source>
</evidence>
<dbReference type="InterPro" id="IPR017441">
    <property type="entry name" value="Protein_kinase_ATP_BS"/>
</dbReference>
<keyword evidence="5 9" id="KW-0418">Kinase</keyword>
<evidence type="ECO:0000256" key="1">
    <source>
        <dbReference type="ARBA" id="ARBA00012513"/>
    </source>
</evidence>
<evidence type="ECO:0000256" key="7">
    <source>
        <dbReference type="PROSITE-ProRule" id="PRU10141"/>
    </source>
</evidence>
<evidence type="ECO:0000256" key="2">
    <source>
        <dbReference type="ARBA" id="ARBA00022527"/>
    </source>
</evidence>
<reference evidence="10" key="1">
    <citation type="journal article" date="2019" name="Int. J. Syst. Evol. Microbiol.">
        <title>The Global Catalogue of Microorganisms (GCM) 10K type strain sequencing project: providing services to taxonomists for standard genome sequencing and annotation.</title>
        <authorList>
            <consortium name="The Broad Institute Genomics Platform"/>
            <consortium name="The Broad Institute Genome Sequencing Center for Infectious Disease"/>
            <person name="Wu L."/>
            <person name="Ma J."/>
        </authorList>
    </citation>
    <scope>NUCLEOTIDE SEQUENCE [LARGE SCALE GENOMIC DNA]</scope>
    <source>
        <strain evidence="10">JCM 13852</strain>
    </source>
</reference>
<proteinExistence type="predicted"/>
<dbReference type="GO" id="GO:0016301">
    <property type="term" value="F:kinase activity"/>
    <property type="evidence" value="ECO:0007669"/>
    <property type="project" value="UniProtKB-KW"/>
</dbReference>
<dbReference type="PROSITE" id="PS00107">
    <property type="entry name" value="PROTEIN_KINASE_ATP"/>
    <property type="match status" value="1"/>
</dbReference>
<evidence type="ECO:0000256" key="6">
    <source>
        <dbReference type="ARBA" id="ARBA00022840"/>
    </source>
</evidence>
<dbReference type="EC" id="2.7.11.1" evidence="1"/>
<sequence length="311" mass="33380">MNADRVINGRYEVGDVIGRGATAHVHRGRDIPSGRSVAIKMLRKDLVRDPVVRSRFQREAVTVAGLSHPAIVSIYDIGHEEVGGGSAGKVRVPFIVMEYVEGRSLRDLLRMRGLTLNETIQYQVGILSALDFSHRAGIVHRDIKPANVMITPEGAVKVVDFGISRATGDPALTQAQVVLGTPSYLSPEQACGETVDARSDLYSAGCVLYELLTGRPPFVGDNSLSVAYRHVHEQPAQAGTALPALDAVLAKALAKEREDRFQDARSFEEALLSAAKDTRHVHHGALVSTFDTDGPLAAALGSRIGMADIGC</sequence>
<comment type="caution">
    <text evidence="9">The sequence shown here is derived from an EMBL/GenBank/DDBJ whole genome shotgun (WGS) entry which is preliminary data.</text>
</comment>
<dbReference type="CDD" id="cd14014">
    <property type="entry name" value="STKc_PknB_like"/>
    <property type="match status" value="1"/>
</dbReference>
<dbReference type="Gene3D" id="3.30.200.20">
    <property type="entry name" value="Phosphorylase Kinase, domain 1"/>
    <property type="match status" value="1"/>
</dbReference>
<dbReference type="SMART" id="SM00220">
    <property type="entry name" value="S_TKc"/>
    <property type="match status" value="1"/>
</dbReference>
<evidence type="ECO:0000256" key="4">
    <source>
        <dbReference type="ARBA" id="ARBA00022741"/>
    </source>
</evidence>
<evidence type="ECO:0000313" key="10">
    <source>
        <dbReference type="Proteomes" id="UP001596183"/>
    </source>
</evidence>
<name>A0ABW0XNL9_9ACTN</name>
<dbReference type="PANTHER" id="PTHR43289:SF6">
    <property type="entry name" value="SERINE_THREONINE-PROTEIN KINASE NEKL-3"/>
    <property type="match status" value="1"/>
</dbReference>
<dbReference type="Proteomes" id="UP001596183">
    <property type="component" value="Unassembled WGS sequence"/>
</dbReference>
<evidence type="ECO:0000256" key="3">
    <source>
        <dbReference type="ARBA" id="ARBA00022679"/>
    </source>
</evidence>
<organism evidence="9 10">
    <name type="scientific">Streptomyces incanus</name>
    <dbReference type="NCBI Taxonomy" id="887453"/>
    <lineage>
        <taxon>Bacteria</taxon>
        <taxon>Bacillati</taxon>
        <taxon>Actinomycetota</taxon>
        <taxon>Actinomycetes</taxon>
        <taxon>Kitasatosporales</taxon>
        <taxon>Streptomycetaceae</taxon>
        <taxon>Streptomyces</taxon>
    </lineage>
</organism>
<protein>
    <recommendedName>
        <fullName evidence="1">non-specific serine/threonine protein kinase</fullName>
        <ecNumber evidence="1">2.7.11.1</ecNumber>
    </recommendedName>
</protein>
<keyword evidence="2" id="KW-0723">Serine/threonine-protein kinase</keyword>
<dbReference type="PANTHER" id="PTHR43289">
    <property type="entry name" value="MITOGEN-ACTIVATED PROTEIN KINASE KINASE KINASE 20-RELATED"/>
    <property type="match status" value="1"/>
</dbReference>
<dbReference type="EMBL" id="JBHSPC010000027">
    <property type="protein sequence ID" value="MFC5670564.1"/>
    <property type="molecule type" value="Genomic_DNA"/>
</dbReference>
<dbReference type="Gene3D" id="1.10.510.10">
    <property type="entry name" value="Transferase(Phosphotransferase) domain 1"/>
    <property type="match status" value="1"/>
</dbReference>
<keyword evidence="6 7" id="KW-0067">ATP-binding</keyword>
<dbReference type="PROSITE" id="PS50011">
    <property type="entry name" value="PROTEIN_KINASE_DOM"/>
    <property type="match status" value="1"/>
</dbReference>